<dbReference type="OrthoDB" id="1684419at2"/>
<name>A0A328TY52_9BACL</name>
<accession>A0A328TY52</accession>
<keyword evidence="1" id="KW-0436">Ligase</keyword>
<proteinExistence type="predicted"/>
<dbReference type="RefSeq" id="WP_112883643.1">
    <property type="nucleotide sequence ID" value="NZ_QLUW01000003.1"/>
</dbReference>
<protein>
    <submittedName>
        <fullName evidence="1">UDP-N-acetylmuramoylalanine--D-glutamate ligase</fullName>
    </submittedName>
</protein>
<dbReference type="GO" id="GO:0016874">
    <property type="term" value="F:ligase activity"/>
    <property type="evidence" value="ECO:0007669"/>
    <property type="project" value="UniProtKB-KW"/>
</dbReference>
<keyword evidence="2" id="KW-1185">Reference proteome</keyword>
<evidence type="ECO:0000313" key="2">
    <source>
        <dbReference type="Proteomes" id="UP000249260"/>
    </source>
</evidence>
<dbReference type="AlphaFoldDB" id="A0A328TY52"/>
<comment type="caution">
    <text evidence="1">The sequence shown here is derived from an EMBL/GenBank/DDBJ whole genome shotgun (WGS) entry which is preliminary data.</text>
</comment>
<organism evidence="1 2">
    <name type="scientific">Paenibacillus montanisoli</name>
    <dbReference type="NCBI Taxonomy" id="2081970"/>
    <lineage>
        <taxon>Bacteria</taxon>
        <taxon>Bacillati</taxon>
        <taxon>Bacillota</taxon>
        <taxon>Bacilli</taxon>
        <taxon>Bacillales</taxon>
        <taxon>Paenibacillaceae</taxon>
        <taxon>Paenibacillus</taxon>
    </lineage>
</organism>
<reference evidence="1 2" key="1">
    <citation type="submission" date="2018-06" db="EMBL/GenBank/DDBJ databases">
        <title>Paenibacillus montanisoli sp. nov., isolated from mountain area soil.</title>
        <authorList>
            <person name="Wu M."/>
        </authorList>
    </citation>
    <scope>NUCLEOTIDE SEQUENCE [LARGE SCALE GENOMIC DNA]</scope>
    <source>
        <strain evidence="1 2">RA17</strain>
    </source>
</reference>
<dbReference type="InterPro" id="IPR009910">
    <property type="entry name" value="DUF1450"/>
</dbReference>
<dbReference type="Pfam" id="PF07293">
    <property type="entry name" value="DUF1450"/>
    <property type="match status" value="1"/>
</dbReference>
<gene>
    <name evidence="1" type="ORF">DL346_18660</name>
</gene>
<sequence length="90" mass="10285">MLKTMIEFCASNMHHGTDRLMKKLEANPDYDVIEYGCLGNCGECYMFPFGMVNGEIIAADSVEELEERMMKAIVKQKADREALDRLIDDM</sequence>
<evidence type="ECO:0000313" key="1">
    <source>
        <dbReference type="EMBL" id="RAP75380.1"/>
    </source>
</evidence>
<dbReference type="Proteomes" id="UP000249260">
    <property type="component" value="Unassembled WGS sequence"/>
</dbReference>
<dbReference type="EMBL" id="QLUW01000003">
    <property type="protein sequence ID" value="RAP75380.1"/>
    <property type="molecule type" value="Genomic_DNA"/>
</dbReference>